<accession>A0A0A2BZH4</accession>
<reference evidence="2" key="1">
    <citation type="journal article" date="2014" name="Sci. Data">
        <title>Genomes of diverse isolates of the marine cyanobacterium Prochlorococcus.</title>
        <authorList>
            <person name="Biller S."/>
            <person name="Berube P."/>
            <person name="Thompson J."/>
            <person name="Kelly L."/>
            <person name="Roggensack S."/>
            <person name="Awad L."/>
            <person name="Roache-Johnson K."/>
            <person name="Ding H."/>
            <person name="Giovannoni S.J."/>
            <person name="Moore L.R."/>
            <person name="Chisholm S.W."/>
        </authorList>
    </citation>
    <scope>NUCLEOTIDE SEQUENCE [LARGE SCALE GENOMIC DNA]</scope>
    <source>
        <strain evidence="2">PAC1</strain>
    </source>
</reference>
<sequence>MFDKNLSNSFFAEPYSSGPLAIRIREVLNGKVGFYSVGLYPASLAYNCALQNEGFNILLAPREGRELFGAFSDIDLSEMDNVIKTKIESMAISNEDKSGRYNTLKDLLINCELVVLSSNSKHIITDVDLAFKLKKELNRDNVLIACLVGSFCHDHNLNESFVLCEKLNNLAFFSGFHRHGALRNPLDSFTANFCHPDAMNAILGAKLLNKISPNIQVSAGIHNVEGQYIKAAKNISSIFAGFGHIFHKNNPGLLPTLLTLLLDQCLDQAAYVSMSRTDREDLYSKQPFPITELGYSVQRIEASYIKDGDYVQVRDHTFTQLKAMVADVRGSMMLPVSGNPTRNFQAGQVLAEKMIEYKRCPKGVDEFIEWCERSGLKRGALEGINSLNYWPNILRKYSIPLNNSSMINLLYMCILGPVEIKKCIYNVMSSSRELANYCQESVKSLKSKKISEALDNFHLKTSVDFVTKSLTDEDKLSFEFNEIGFDNPLGAQHMPIYNKVIDYMETYLLESNL</sequence>
<dbReference type="AlphaFoldDB" id="A0A0A2BZH4"/>
<gene>
    <name evidence="1" type="ORF">EV03_1869</name>
</gene>
<dbReference type="RefSeq" id="WP_036907102.1">
    <property type="nucleotide sequence ID" value="NZ_CP138967.1"/>
</dbReference>
<evidence type="ECO:0000313" key="1">
    <source>
        <dbReference type="EMBL" id="KGG19486.1"/>
    </source>
</evidence>
<dbReference type="EMBL" id="JNAX01000015">
    <property type="protein sequence ID" value="KGG19486.1"/>
    <property type="molecule type" value="Genomic_DNA"/>
</dbReference>
<evidence type="ECO:0000313" key="2">
    <source>
        <dbReference type="Proteomes" id="UP000030392"/>
    </source>
</evidence>
<organism evidence="1 2">
    <name type="scientific">Prochlorococcus marinus str. PAC1</name>
    <dbReference type="NCBI Taxonomy" id="59924"/>
    <lineage>
        <taxon>Bacteria</taxon>
        <taxon>Bacillati</taxon>
        <taxon>Cyanobacteriota</taxon>
        <taxon>Cyanophyceae</taxon>
        <taxon>Synechococcales</taxon>
        <taxon>Prochlorococcaceae</taxon>
        <taxon>Prochlorococcus</taxon>
    </lineage>
</organism>
<comment type="caution">
    <text evidence="1">The sequence shown here is derived from an EMBL/GenBank/DDBJ whole genome shotgun (WGS) entry which is preliminary data.</text>
</comment>
<proteinExistence type="predicted"/>
<name>A0A0A2BZH4_PROMR</name>
<protein>
    <submittedName>
        <fullName evidence="1">Uncharacterized protein</fullName>
    </submittedName>
</protein>
<dbReference type="Proteomes" id="UP000030392">
    <property type="component" value="Unassembled WGS sequence"/>
</dbReference>